<feature type="binding site" description="in other chain" evidence="15">
    <location>
        <begin position="253"/>
        <end position="256"/>
    </location>
    <ligand>
        <name>substrate</name>
        <note>ligand shared between dimeric partners</note>
    </ligand>
</feature>
<feature type="binding site" evidence="15">
    <location>
        <position position="103"/>
    </location>
    <ligand>
        <name>Mg(2+)</name>
        <dbReference type="ChEBI" id="CHEBI:18420"/>
        <note>catalytic</note>
    </ligand>
</feature>
<dbReference type="Gene3D" id="3.40.50.460">
    <property type="entry name" value="Phosphofructokinase domain"/>
    <property type="match status" value="1"/>
</dbReference>
<feature type="binding site" description="in other chain" evidence="15">
    <location>
        <begin position="217"/>
        <end position="219"/>
    </location>
    <ligand>
        <name>ADP</name>
        <dbReference type="ChEBI" id="CHEBI:456216"/>
        <note>allosteric activator; ligand shared between dimeric partners</note>
    </ligand>
</feature>
<feature type="binding site" evidence="15">
    <location>
        <position position="247"/>
    </location>
    <ligand>
        <name>substrate</name>
        <note>ligand shared between dimeric partners</note>
    </ligand>
</feature>
<dbReference type="AlphaFoldDB" id="A0A6V8Q6B3"/>
<dbReference type="GO" id="GO:0006002">
    <property type="term" value="P:fructose 6-phosphate metabolic process"/>
    <property type="evidence" value="ECO:0007669"/>
    <property type="project" value="UniProtKB-UniRule"/>
</dbReference>
<dbReference type="InterPro" id="IPR000023">
    <property type="entry name" value="Phosphofructokinase_dom"/>
</dbReference>
<reference evidence="20 21" key="1">
    <citation type="journal article" date="2020" name="Front. Microbiol.">
        <title>Single-cell genomics of novel Actinobacteria with the Wood-Ljungdahl pathway discovered in a serpentinizing system.</title>
        <authorList>
            <person name="Merino N."/>
            <person name="Kawai M."/>
            <person name="Boyd E.S."/>
            <person name="Colman D.R."/>
            <person name="McGlynn S.E."/>
            <person name="Nealson K.H."/>
            <person name="Kurokawa K."/>
            <person name="Hongoh Y."/>
        </authorList>
    </citation>
    <scope>NUCLEOTIDE SEQUENCE [LARGE SCALE GENOMIC DNA]</scope>
    <source>
        <strain evidence="17 22">S34</strain>
        <strain evidence="18 20">S44</strain>
        <strain evidence="19 21">S47</strain>
    </source>
</reference>
<comment type="pathway">
    <text evidence="4 15">Carbohydrate degradation; glycolysis; D-glyceraldehyde 3-phosphate and glycerone phosphate from D-glucose: step 3/4.</text>
</comment>
<dbReference type="RefSeq" id="WP_176231247.1">
    <property type="nucleotide sequence ID" value="NZ_BLRY01000136.1"/>
</dbReference>
<keyword evidence="5 15" id="KW-0963">Cytoplasm</keyword>
<feature type="binding site" description="in other chain" evidence="15">
    <location>
        <begin position="169"/>
        <end position="171"/>
    </location>
    <ligand>
        <name>substrate</name>
        <note>ligand shared between dimeric partners</note>
    </ligand>
</feature>
<feature type="binding site" description="in other chain" evidence="15">
    <location>
        <position position="211"/>
    </location>
    <ligand>
        <name>ADP</name>
        <dbReference type="ChEBI" id="CHEBI:456216"/>
        <note>allosteric activator; ligand shared between dimeric partners</note>
    </ligand>
</feature>
<dbReference type="GO" id="GO:0061621">
    <property type="term" value="P:canonical glycolysis"/>
    <property type="evidence" value="ECO:0007669"/>
    <property type="project" value="TreeGrafter"/>
</dbReference>
<dbReference type="Gene3D" id="3.40.50.450">
    <property type="match status" value="1"/>
</dbReference>
<comment type="catalytic activity">
    <reaction evidence="14 15">
        <text>beta-D-fructose 6-phosphate + ATP = beta-D-fructose 1,6-bisphosphate + ADP + H(+)</text>
        <dbReference type="Rhea" id="RHEA:16109"/>
        <dbReference type="ChEBI" id="CHEBI:15378"/>
        <dbReference type="ChEBI" id="CHEBI:30616"/>
        <dbReference type="ChEBI" id="CHEBI:32966"/>
        <dbReference type="ChEBI" id="CHEBI:57634"/>
        <dbReference type="ChEBI" id="CHEBI:456216"/>
        <dbReference type="EC" id="2.7.1.11"/>
    </reaction>
</comment>
<proteinExistence type="inferred from homology"/>
<sequence length="323" mass="35028">MRRIAVMTSGGDASGMNAAVRAIVRTGIYHGIEIIGFRKGYEGIIDNEHLVLNARSVSGIIDRGGTILETARSERFMTEEGQKKAFSVLRKHKIDGLIVIGGDGSFRGARVIDRMGISTVGVPATIDNDIAGTDYSIGFDTAINTVIDALSKIRDTATSHERVFCVEVMGRLSGEIALYAGLAGGADYILIPEIEYEMEHVLGEICEQISRDFEVGKKHFILVIAEGAGTAQGMASAITNRTHREVRISILGHLQRGGSPTALDRILASRFGAEAVEALMRGERDSLVGIQGKEIVLTSFEYTFTHEHEINKKLVELARVLSI</sequence>
<gene>
    <name evidence="15" type="primary">pfkA</name>
    <name evidence="17" type="ORF">HKBW3S34_00869</name>
    <name evidence="18" type="ORF">HKBW3S44_00638</name>
    <name evidence="19" type="ORF">HKBW3S47_00586</name>
</gene>
<dbReference type="GO" id="GO:0005945">
    <property type="term" value="C:6-phosphofructokinase complex"/>
    <property type="evidence" value="ECO:0007669"/>
    <property type="project" value="TreeGrafter"/>
</dbReference>
<evidence type="ECO:0000256" key="10">
    <source>
        <dbReference type="ARBA" id="ARBA00022777"/>
    </source>
</evidence>
<dbReference type="PRINTS" id="PR00476">
    <property type="entry name" value="PHFRCTKINASE"/>
</dbReference>
<dbReference type="GO" id="GO:0003872">
    <property type="term" value="F:6-phosphofructokinase activity"/>
    <property type="evidence" value="ECO:0007669"/>
    <property type="project" value="UniProtKB-UniRule"/>
</dbReference>
<keyword evidence="10 15" id="KW-0418">Kinase</keyword>
<comment type="similarity">
    <text evidence="15">Belongs to the phosphofructokinase type A (PFKA) family. ATP-dependent PFK group I subfamily. Prokaryotic clade 'B1' sub-subfamily.</text>
</comment>
<evidence type="ECO:0000256" key="6">
    <source>
        <dbReference type="ARBA" id="ARBA00022533"/>
    </source>
</evidence>
<dbReference type="NCBIfam" id="TIGR02482">
    <property type="entry name" value="PFKA_ATP"/>
    <property type="match status" value="1"/>
</dbReference>
<dbReference type="GO" id="GO:0070095">
    <property type="term" value="F:fructose-6-phosphate binding"/>
    <property type="evidence" value="ECO:0007669"/>
    <property type="project" value="TreeGrafter"/>
</dbReference>
<dbReference type="GO" id="GO:0016208">
    <property type="term" value="F:AMP binding"/>
    <property type="evidence" value="ECO:0007669"/>
    <property type="project" value="TreeGrafter"/>
</dbReference>
<keyword evidence="9 15" id="KW-0547">Nucleotide-binding</keyword>
<dbReference type="Proteomes" id="UP000569018">
    <property type="component" value="Unassembled WGS sequence"/>
</dbReference>
<feature type="binding site" evidence="15">
    <location>
        <begin position="102"/>
        <end position="105"/>
    </location>
    <ligand>
        <name>ATP</name>
        <dbReference type="ChEBI" id="CHEBI:30616"/>
    </ligand>
</feature>
<keyword evidence="8 15" id="KW-0479">Metal-binding</keyword>
<dbReference type="Pfam" id="PF00365">
    <property type="entry name" value="PFK"/>
    <property type="match status" value="1"/>
</dbReference>
<dbReference type="InterPro" id="IPR022953">
    <property type="entry name" value="ATP_PFK"/>
</dbReference>
<evidence type="ECO:0000313" key="18">
    <source>
        <dbReference type="EMBL" id="GFP36957.1"/>
    </source>
</evidence>
<dbReference type="Proteomes" id="UP000561271">
    <property type="component" value="Unassembled WGS sequence"/>
</dbReference>
<dbReference type="Proteomes" id="UP000588083">
    <property type="component" value="Unassembled WGS sequence"/>
</dbReference>
<dbReference type="InterPro" id="IPR012828">
    <property type="entry name" value="PFKA_ATP_prok"/>
</dbReference>
<name>A0A6V8Q6B3_9ACTN</name>
<dbReference type="GO" id="GO:0048029">
    <property type="term" value="F:monosaccharide binding"/>
    <property type="evidence" value="ECO:0007669"/>
    <property type="project" value="TreeGrafter"/>
</dbReference>
<comment type="subcellular location">
    <subcellularLocation>
        <location evidence="3 15">Cytoplasm</location>
    </subcellularLocation>
</comment>
<dbReference type="GO" id="GO:0046872">
    <property type="term" value="F:metal ion binding"/>
    <property type="evidence" value="ECO:0007669"/>
    <property type="project" value="UniProtKB-KW"/>
</dbReference>
<keyword evidence="13 15" id="KW-0324">Glycolysis</keyword>
<accession>A0A6V8Q6B3</accession>
<evidence type="ECO:0000256" key="8">
    <source>
        <dbReference type="ARBA" id="ARBA00022723"/>
    </source>
</evidence>
<feature type="domain" description="Phosphofructokinase" evidence="16">
    <location>
        <begin position="3"/>
        <end position="279"/>
    </location>
</feature>
<evidence type="ECO:0000256" key="1">
    <source>
        <dbReference type="ARBA" id="ARBA00001946"/>
    </source>
</evidence>
<evidence type="ECO:0000256" key="15">
    <source>
        <dbReference type="HAMAP-Rule" id="MF_00339"/>
    </source>
</evidence>
<comment type="cofactor">
    <cofactor evidence="1 15">
        <name>Mg(2+)</name>
        <dbReference type="ChEBI" id="CHEBI:18420"/>
    </cofactor>
</comment>
<dbReference type="EMBL" id="BLSD01000020">
    <property type="protein sequence ID" value="GFP38886.1"/>
    <property type="molecule type" value="Genomic_DNA"/>
</dbReference>
<dbReference type="EMBL" id="BLSC01000034">
    <property type="protein sequence ID" value="GFP36957.1"/>
    <property type="molecule type" value="Genomic_DNA"/>
</dbReference>
<feature type="binding site" evidence="15">
    <location>
        <position position="162"/>
    </location>
    <ligand>
        <name>substrate</name>
        <note>ligand shared between dimeric partners</note>
    </ligand>
</feature>
<evidence type="ECO:0000256" key="2">
    <source>
        <dbReference type="ARBA" id="ARBA00002659"/>
    </source>
</evidence>
<feature type="binding site" evidence="15">
    <location>
        <position position="11"/>
    </location>
    <ligand>
        <name>ATP</name>
        <dbReference type="ChEBI" id="CHEBI:30616"/>
    </ligand>
</feature>
<comment type="subunit">
    <text evidence="15">Homotetramer.</text>
</comment>
<feature type="binding site" evidence="15">
    <location>
        <begin position="21"/>
        <end position="25"/>
    </location>
    <ligand>
        <name>ADP</name>
        <dbReference type="ChEBI" id="CHEBI:456216"/>
        <note>allosteric activator; ligand shared between dimeric partners</note>
    </ligand>
</feature>
<comment type="function">
    <text evidence="2 15">Catalyzes the phosphorylation of D-fructose 6-phosphate to fructose 1,6-bisphosphate by ATP, the first committing step of glycolysis.</text>
</comment>
<feature type="binding site" description="in other chain" evidence="15">
    <location>
        <begin position="185"/>
        <end position="187"/>
    </location>
    <ligand>
        <name>ADP</name>
        <dbReference type="ChEBI" id="CHEBI:456216"/>
        <note>allosteric activator; ligand shared between dimeric partners</note>
    </ligand>
</feature>
<evidence type="ECO:0000256" key="5">
    <source>
        <dbReference type="ARBA" id="ARBA00022490"/>
    </source>
</evidence>
<dbReference type="PIRSF" id="PIRSF000532">
    <property type="entry name" value="ATP_PFK_prok"/>
    <property type="match status" value="1"/>
</dbReference>
<protein>
    <recommendedName>
        <fullName evidence="15">ATP-dependent 6-phosphofructokinase</fullName>
        <shortName evidence="15">ATP-PFK</shortName>
        <shortName evidence="15">Phosphofructokinase</shortName>
        <ecNumber evidence="15">2.7.1.11</ecNumber>
    </recommendedName>
    <alternativeName>
        <fullName evidence="15">Phosphohexokinase</fullName>
    </alternativeName>
</protein>
<organism evidence="19 21">
    <name type="scientific">Candidatus Hakubella thermalkaliphila</name>
    <dbReference type="NCBI Taxonomy" id="2754717"/>
    <lineage>
        <taxon>Bacteria</taxon>
        <taxon>Bacillati</taxon>
        <taxon>Actinomycetota</taxon>
        <taxon>Actinomycetota incertae sedis</taxon>
        <taxon>Candidatus Hakubellales</taxon>
        <taxon>Candidatus Hakubellaceae</taxon>
        <taxon>Candidatus Hakubella</taxon>
    </lineage>
</organism>
<feature type="active site" description="Proton acceptor" evidence="15">
    <location>
        <position position="127"/>
    </location>
</feature>
<dbReference type="InterPro" id="IPR035966">
    <property type="entry name" value="PKF_sf"/>
</dbReference>
<dbReference type="PANTHER" id="PTHR13697">
    <property type="entry name" value="PHOSPHOFRUCTOKINASE"/>
    <property type="match status" value="1"/>
</dbReference>
<comment type="activity regulation">
    <text evidence="15">Allosterically activated by ADP and other diphosphonucleosides, and allosterically inhibited by phosphoenolpyruvate.</text>
</comment>
<keyword evidence="6 15" id="KW-0021">Allosteric enzyme</keyword>
<evidence type="ECO:0000313" key="20">
    <source>
        <dbReference type="Proteomes" id="UP000561271"/>
    </source>
</evidence>
<dbReference type="PANTHER" id="PTHR13697:SF4">
    <property type="entry name" value="ATP-DEPENDENT 6-PHOSPHOFRUCTOKINASE"/>
    <property type="match status" value="1"/>
</dbReference>
<keyword evidence="11 15" id="KW-0067">ATP-binding</keyword>
<evidence type="ECO:0000256" key="9">
    <source>
        <dbReference type="ARBA" id="ARBA00022741"/>
    </source>
</evidence>
<dbReference type="EMBL" id="BLRZ01000032">
    <property type="protein sequence ID" value="GFP29949.1"/>
    <property type="molecule type" value="Genomic_DNA"/>
</dbReference>
<evidence type="ECO:0000313" key="19">
    <source>
        <dbReference type="EMBL" id="GFP38886.1"/>
    </source>
</evidence>
<dbReference type="FunFam" id="3.40.50.460:FF:000002">
    <property type="entry name" value="ATP-dependent 6-phosphofructokinase"/>
    <property type="match status" value="1"/>
</dbReference>
<evidence type="ECO:0000256" key="3">
    <source>
        <dbReference type="ARBA" id="ARBA00004496"/>
    </source>
</evidence>
<dbReference type="FunFam" id="3.40.50.450:FF:000001">
    <property type="entry name" value="ATP-dependent 6-phosphofructokinase"/>
    <property type="match status" value="1"/>
</dbReference>
<feature type="binding site" description="in other chain" evidence="15">
    <location>
        <position position="154"/>
    </location>
    <ligand>
        <name>ADP</name>
        <dbReference type="ChEBI" id="CHEBI:456216"/>
        <note>allosteric activator; ligand shared between dimeric partners</note>
    </ligand>
</feature>
<evidence type="ECO:0000256" key="7">
    <source>
        <dbReference type="ARBA" id="ARBA00022679"/>
    </source>
</evidence>
<comment type="caution">
    <text evidence="19">The sequence shown here is derived from an EMBL/GenBank/DDBJ whole genome shotgun (WGS) entry which is preliminary data.</text>
</comment>
<keyword evidence="12 15" id="KW-0460">Magnesium</keyword>
<dbReference type="InterPro" id="IPR015912">
    <property type="entry name" value="Phosphofructokinase_CS"/>
</dbReference>
<evidence type="ECO:0000256" key="11">
    <source>
        <dbReference type="ARBA" id="ARBA00022840"/>
    </source>
</evidence>
<dbReference type="PROSITE" id="PS00433">
    <property type="entry name" value="PHOSPHOFRUCTOKINASE"/>
    <property type="match status" value="1"/>
</dbReference>
<evidence type="ECO:0000256" key="13">
    <source>
        <dbReference type="ARBA" id="ARBA00023152"/>
    </source>
</evidence>
<dbReference type="InterPro" id="IPR012003">
    <property type="entry name" value="ATP_PFK_prok-type"/>
</dbReference>
<dbReference type="SUPFAM" id="SSF53784">
    <property type="entry name" value="Phosphofructokinase"/>
    <property type="match status" value="1"/>
</dbReference>
<feature type="binding site" description="in other chain" evidence="15">
    <location>
        <begin position="125"/>
        <end position="127"/>
    </location>
    <ligand>
        <name>substrate</name>
        <note>ligand shared between dimeric partners</note>
    </ligand>
</feature>
<evidence type="ECO:0000256" key="4">
    <source>
        <dbReference type="ARBA" id="ARBA00004679"/>
    </source>
</evidence>
<keyword evidence="7 15" id="KW-0808">Transferase</keyword>
<dbReference type="GO" id="GO:0005524">
    <property type="term" value="F:ATP binding"/>
    <property type="evidence" value="ECO:0007669"/>
    <property type="project" value="UniProtKB-UniRule"/>
</dbReference>
<dbReference type="GO" id="GO:0042802">
    <property type="term" value="F:identical protein binding"/>
    <property type="evidence" value="ECO:0007669"/>
    <property type="project" value="TreeGrafter"/>
</dbReference>
<evidence type="ECO:0000313" key="17">
    <source>
        <dbReference type="EMBL" id="GFP29949.1"/>
    </source>
</evidence>
<dbReference type="GO" id="GO:0030388">
    <property type="term" value="P:fructose 1,6-bisphosphate metabolic process"/>
    <property type="evidence" value="ECO:0007669"/>
    <property type="project" value="TreeGrafter"/>
</dbReference>
<evidence type="ECO:0000259" key="16">
    <source>
        <dbReference type="Pfam" id="PF00365"/>
    </source>
</evidence>
<dbReference type="HAMAP" id="MF_00339">
    <property type="entry name" value="Phosphofructokinase_I_B1"/>
    <property type="match status" value="1"/>
</dbReference>
<feature type="binding site" description="in other chain" evidence="15">
    <location>
        <position position="226"/>
    </location>
    <ligand>
        <name>substrate</name>
        <note>ligand shared between dimeric partners</note>
    </ligand>
</feature>
<dbReference type="EC" id="2.7.1.11" evidence="15"/>
<evidence type="ECO:0000313" key="21">
    <source>
        <dbReference type="Proteomes" id="UP000569018"/>
    </source>
</evidence>
<evidence type="ECO:0000256" key="14">
    <source>
        <dbReference type="ARBA" id="ARBA00048070"/>
    </source>
</evidence>
<dbReference type="UniPathway" id="UPA00109">
    <property type="reaction ID" value="UER00182"/>
</dbReference>
<keyword evidence="22" id="KW-1185">Reference proteome</keyword>
<comment type="caution">
    <text evidence="15">Lacks conserved residue(s) required for the propagation of feature annotation.</text>
</comment>
<feature type="binding site" evidence="15">
    <location>
        <begin position="72"/>
        <end position="73"/>
    </location>
    <ligand>
        <name>ATP</name>
        <dbReference type="ChEBI" id="CHEBI:30616"/>
    </ligand>
</feature>
<dbReference type="NCBIfam" id="NF002872">
    <property type="entry name" value="PRK03202.1"/>
    <property type="match status" value="1"/>
</dbReference>
<evidence type="ECO:0000313" key="22">
    <source>
        <dbReference type="Proteomes" id="UP000588083"/>
    </source>
</evidence>
<evidence type="ECO:0000256" key="12">
    <source>
        <dbReference type="ARBA" id="ARBA00022842"/>
    </source>
</evidence>